<organism evidence="1 2">
    <name type="scientific">Melastoma candidum</name>
    <dbReference type="NCBI Taxonomy" id="119954"/>
    <lineage>
        <taxon>Eukaryota</taxon>
        <taxon>Viridiplantae</taxon>
        <taxon>Streptophyta</taxon>
        <taxon>Embryophyta</taxon>
        <taxon>Tracheophyta</taxon>
        <taxon>Spermatophyta</taxon>
        <taxon>Magnoliopsida</taxon>
        <taxon>eudicotyledons</taxon>
        <taxon>Gunneridae</taxon>
        <taxon>Pentapetalae</taxon>
        <taxon>rosids</taxon>
        <taxon>malvids</taxon>
        <taxon>Myrtales</taxon>
        <taxon>Melastomataceae</taxon>
        <taxon>Melastomatoideae</taxon>
        <taxon>Melastomateae</taxon>
        <taxon>Melastoma</taxon>
    </lineage>
</organism>
<proteinExistence type="predicted"/>
<accession>A0ACB9QV24</accession>
<comment type="caution">
    <text evidence="1">The sequence shown here is derived from an EMBL/GenBank/DDBJ whole genome shotgun (WGS) entry which is preliminary data.</text>
</comment>
<dbReference type="Proteomes" id="UP001057402">
    <property type="component" value="Chromosome 5"/>
</dbReference>
<evidence type="ECO:0000313" key="1">
    <source>
        <dbReference type="EMBL" id="KAI4369259.1"/>
    </source>
</evidence>
<evidence type="ECO:0000313" key="2">
    <source>
        <dbReference type="Proteomes" id="UP001057402"/>
    </source>
</evidence>
<keyword evidence="2" id="KW-1185">Reference proteome</keyword>
<gene>
    <name evidence="1" type="ORF">MLD38_017720</name>
</gene>
<reference evidence="2" key="1">
    <citation type="journal article" date="2023" name="Front. Plant Sci.">
        <title>Chromosomal-level genome assembly of Melastoma candidum provides insights into trichome evolution.</title>
        <authorList>
            <person name="Zhong Y."/>
            <person name="Wu W."/>
            <person name="Sun C."/>
            <person name="Zou P."/>
            <person name="Liu Y."/>
            <person name="Dai S."/>
            <person name="Zhou R."/>
        </authorList>
    </citation>
    <scope>NUCLEOTIDE SEQUENCE [LARGE SCALE GENOMIC DNA]</scope>
</reference>
<dbReference type="EMBL" id="CM042884">
    <property type="protein sequence ID" value="KAI4369259.1"/>
    <property type="molecule type" value="Genomic_DNA"/>
</dbReference>
<name>A0ACB9QV24_9MYRT</name>
<protein>
    <submittedName>
        <fullName evidence="1">Uncharacterized protein</fullName>
    </submittedName>
</protein>
<sequence length="125" mass="13767">MPSLLLHILVAFLVLSLSLSPATAAAPQSANTNGSDGETPDLRRLLLEDVDTGGEMESETSRRLLMMQPVKRYISYETLRRDMVPCTNPGASYYNCEAGRSRANPYTRGCEVITGCARIIKDDRN</sequence>